<evidence type="ECO:0000313" key="2">
    <source>
        <dbReference type="Proteomes" id="UP000236594"/>
    </source>
</evidence>
<keyword evidence="2" id="KW-1185">Reference proteome</keyword>
<sequence>MKPPFDLNNFKARIAALPRDPLAPTDYPQQHEVKLLPVASDNELHARWHEAQDWCRQNVQYQQGHQWSRRMDRDSGRPVFSFSDVSTGVLFALKFR</sequence>
<proteinExistence type="predicted"/>
<dbReference type="Proteomes" id="UP000236594">
    <property type="component" value="Unassembled WGS sequence"/>
</dbReference>
<organism evidence="1 2">
    <name type="scientific">Chryseobacterium phosphatilyticum</name>
    <dbReference type="NCBI Taxonomy" id="475075"/>
    <lineage>
        <taxon>Bacteria</taxon>
        <taxon>Pseudomonadati</taxon>
        <taxon>Bacteroidota</taxon>
        <taxon>Flavobacteriia</taxon>
        <taxon>Flavobacteriales</taxon>
        <taxon>Weeksellaceae</taxon>
        <taxon>Chryseobacterium group</taxon>
        <taxon>Chryseobacterium</taxon>
    </lineage>
</organism>
<name>A0A316WK57_9FLAO</name>
<dbReference type="AlphaFoldDB" id="A0A316WK57"/>
<protein>
    <submittedName>
        <fullName evidence="1">Uncharacterized protein</fullName>
    </submittedName>
</protein>
<accession>A0A316WK57</accession>
<reference evidence="1 2" key="1">
    <citation type="submission" date="2018-04" db="EMBL/GenBank/DDBJ databases">
        <title>Draft Genome Sequence of Phosphate-Solubilizing Chryseobacterium sp. ISE14 that is a Biocontrol and Plant Growth-Promoting Rhizobacterium Isolated from Cucumber.</title>
        <authorList>
            <person name="Jeong J.-J."/>
            <person name="Sang M.K."/>
            <person name="Choi I.-G."/>
            <person name="Kim K.D."/>
        </authorList>
    </citation>
    <scope>NUCLEOTIDE SEQUENCE [LARGE SCALE GENOMIC DNA]</scope>
    <source>
        <strain evidence="1 2">ISE14</strain>
    </source>
</reference>
<comment type="caution">
    <text evidence="1">The sequence shown here is derived from an EMBL/GenBank/DDBJ whole genome shotgun (WGS) entry which is preliminary data.</text>
</comment>
<gene>
    <name evidence="1" type="ORF">C1631_023105</name>
</gene>
<dbReference type="EMBL" id="PPED02000016">
    <property type="protein sequence ID" value="PWN60756.1"/>
    <property type="molecule type" value="Genomic_DNA"/>
</dbReference>
<evidence type="ECO:0000313" key="1">
    <source>
        <dbReference type="EMBL" id="PWN60756.1"/>
    </source>
</evidence>